<protein>
    <submittedName>
        <fullName evidence="1">Cysteine protease</fullName>
    </submittedName>
</protein>
<gene>
    <name evidence="1" type="ORF">HMPREF0661_01475</name>
</gene>
<comment type="caution">
    <text evidence="1">The sequence shown here is derived from an EMBL/GenBank/DDBJ whole genome shotgun (WGS) entry which is preliminary data.</text>
</comment>
<dbReference type="InterPro" id="IPR038765">
    <property type="entry name" value="Papain-like_cys_pep_sf"/>
</dbReference>
<accession>A0A096B7Q0</accession>
<name>A0A096B7Q0_9BACT</name>
<evidence type="ECO:0000313" key="1">
    <source>
        <dbReference type="EMBL" id="KGF55433.1"/>
    </source>
</evidence>
<reference evidence="1 2" key="1">
    <citation type="submission" date="2014-07" db="EMBL/GenBank/DDBJ databases">
        <authorList>
            <person name="McCorrison J."/>
            <person name="Sanka R."/>
            <person name="Torralba M."/>
            <person name="Gillis M."/>
            <person name="Haft D.H."/>
            <person name="Methe B."/>
            <person name="Sutton G."/>
            <person name="Nelson K.E."/>
        </authorList>
    </citation>
    <scope>NUCLEOTIDE SEQUENCE [LARGE SCALE GENOMIC DNA]</scope>
    <source>
        <strain evidence="1 2">DNF00666</strain>
    </source>
</reference>
<proteinExistence type="predicted"/>
<dbReference type="AlphaFoldDB" id="A0A096B7Q0"/>
<keyword evidence="1" id="KW-0645">Protease</keyword>
<evidence type="ECO:0000313" key="2">
    <source>
        <dbReference type="Proteomes" id="UP000029578"/>
    </source>
</evidence>
<dbReference type="GO" id="GO:0006508">
    <property type="term" value="P:proteolysis"/>
    <property type="evidence" value="ECO:0007669"/>
    <property type="project" value="UniProtKB-KW"/>
</dbReference>
<keyword evidence="1" id="KW-0378">Hydrolase</keyword>
<sequence length="343" mass="39337">MKKGIFIFLACFVLISCGQQRSRVDIPKEKFTIDLRLPTTPVKDQGSSSLCWVYGMLATLETEHIMRGDSVNLSPDYVARMYLSEQANRRRLLPNKIVQKEAGITTRGMCTMALDLIQTYGLQHYDAYRHKPDMDYNVLCRKLDKGNDAEKLLDKYIGPLPNQVFMLGALYTPLEFAHSVCTDDEYVALTSFTHHPYGQRFPLEVPDNYFHDTFLNVPLDTMMNRIVQSLRSGHPVCWEGDISEPGFLFGEGYAVLKNEKKKVTAEHRQASFEAHRTTDDHVMEIVGLAHDQHGRRFFLCKNSWGTANRYGGFMFLSENYVRMKTIAVVLRNIQSSPKSLFLR</sequence>
<dbReference type="InterPro" id="IPR004134">
    <property type="entry name" value="Peptidase_C1B"/>
</dbReference>
<dbReference type="Pfam" id="PF03051">
    <property type="entry name" value="Peptidase_C1_2"/>
    <property type="match status" value="1"/>
</dbReference>
<organism evidence="1 2">
    <name type="scientific">Prevotella melaninogenica DNF00666</name>
    <dbReference type="NCBI Taxonomy" id="1401073"/>
    <lineage>
        <taxon>Bacteria</taxon>
        <taxon>Pseudomonadati</taxon>
        <taxon>Bacteroidota</taxon>
        <taxon>Bacteroidia</taxon>
        <taxon>Bacteroidales</taxon>
        <taxon>Prevotellaceae</taxon>
        <taxon>Prevotella</taxon>
    </lineage>
</organism>
<dbReference type="EMBL" id="JRNS01000101">
    <property type="protein sequence ID" value="KGF55433.1"/>
    <property type="molecule type" value="Genomic_DNA"/>
</dbReference>
<dbReference type="PROSITE" id="PS51257">
    <property type="entry name" value="PROKAR_LIPOPROTEIN"/>
    <property type="match status" value="1"/>
</dbReference>
<dbReference type="Gene3D" id="3.90.70.10">
    <property type="entry name" value="Cysteine proteinases"/>
    <property type="match status" value="1"/>
</dbReference>
<dbReference type="RefSeq" id="WP_036861965.1">
    <property type="nucleotide sequence ID" value="NZ_JRNS01000101.1"/>
</dbReference>
<dbReference type="Proteomes" id="UP000029578">
    <property type="component" value="Unassembled WGS sequence"/>
</dbReference>
<dbReference type="SUPFAM" id="SSF54001">
    <property type="entry name" value="Cysteine proteinases"/>
    <property type="match status" value="1"/>
</dbReference>
<dbReference type="GO" id="GO:0070005">
    <property type="term" value="F:cysteine-type aminopeptidase activity"/>
    <property type="evidence" value="ECO:0007669"/>
    <property type="project" value="InterPro"/>
</dbReference>